<protein>
    <submittedName>
        <fullName evidence="2">Uncharacterized protein</fullName>
    </submittedName>
</protein>
<feature type="region of interest" description="Disordered" evidence="1">
    <location>
        <begin position="1"/>
        <end position="110"/>
    </location>
</feature>
<feature type="compositionally biased region" description="Polar residues" evidence="1">
    <location>
        <begin position="94"/>
        <end position="110"/>
    </location>
</feature>
<proteinExistence type="predicted"/>
<evidence type="ECO:0000256" key="1">
    <source>
        <dbReference type="SAM" id="MobiDB-lite"/>
    </source>
</evidence>
<reference evidence="2 3" key="1">
    <citation type="journal article" date="2023" name="Sci. Data">
        <title>Genome assembly of the Korean intertidal mud-creeper Batillaria attramentaria.</title>
        <authorList>
            <person name="Patra A.K."/>
            <person name="Ho P.T."/>
            <person name="Jun S."/>
            <person name="Lee S.J."/>
            <person name="Kim Y."/>
            <person name="Won Y.J."/>
        </authorList>
    </citation>
    <scope>NUCLEOTIDE SEQUENCE [LARGE SCALE GENOMIC DNA]</scope>
    <source>
        <strain evidence="2">Wonlab-2016</strain>
    </source>
</reference>
<dbReference type="Proteomes" id="UP001519460">
    <property type="component" value="Unassembled WGS sequence"/>
</dbReference>
<organism evidence="2 3">
    <name type="scientific">Batillaria attramentaria</name>
    <dbReference type="NCBI Taxonomy" id="370345"/>
    <lineage>
        <taxon>Eukaryota</taxon>
        <taxon>Metazoa</taxon>
        <taxon>Spiralia</taxon>
        <taxon>Lophotrochozoa</taxon>
        <taxon>Mollusca</taxon>
        <taxon>Gastropoda</taxon>
        <taxon>Caenogastropoda</taxon>
        <taxon>Sorbeoconcha</taxon>
        <taxon>Cerithioidea</taxon>
        <taxon>Batillariidae</taxon>
        <taxon>Batillaria</taxon>
    </lineage>
</organism>
<gene>
    <name evidence="2" type="ORF">BaRGS_00020793</name>
</gene>
<sequence length="139" mass="14805">MENNSQLTSLDSSCNRPQNNSQGSVNGKPKRHSKAYFEAKGKNKKDRVSVQEEPTPKRRGKGSSKGGRFKSAPGRQRTSSLLSTSAAAQENDVSRPSTGLSAASSVSVDPSNGHHNCYKVSHLLHYGLQRGGGVVLVNG</sequence>
<evidence type="ECO:0000313" key="2">
    <source>
        <dbReference type="EMBL" id="KAK7487892.1"/>
    </source>
</evidence>
<accession>A0ABD0KLA2</accession>
<feature type="compositionally biased region" description="Low complexity" evidence="1">
    <location>
        <begin position="78"/>
        <end position="88"/>
    </location>
</feature>
<dbReference type="AlphaFoldDB" id="A0ABD0KLA2"/>
<comment type="caution">
    <text evidence="2">The sequence shown here is derived from an EMBL/GenBank/DDBJ whole genome shotgun (WGS) entry which is preliminary data.</text>
</comment>
<keyword evidence="3" id="KW-1185">Reference proteome</keyword>
<evidence type="ECO:0000313" key="3">
    <source>
        <dbReference type="Proteomes" id="UP001519460"/>
    </source>
</evidence>
<name>A0ABD0KLA2_9CAEN</name>
<feature type="compositionally biased region" description="Basic and acidic residues" evidence="1">
    <location>
        <begin position="35"/>
        <end position="56"/>
    </location>
</feature>
<dbReference type="EMBL" id="JACVVK020000157">
    <property type="protein sequence ID" value="KAK7487892.1"/>
    <property type="molecule type" value="Genomic_DNA"/>
</dbReference>
<feature type="compositionally biased region" description="Polar residues" evidence="1">
    <location>
        <begin position="1"/>
        <end position="25"/>
    </location>
</feature>